<protein>
    <submittedName>
        <fullName evidence="2">Outer membrane protein assembly factor BamB</fullName>
    </submittedName>
</protein>
<accession>A0A3B0IWX0</accession>
<dbReference type="PANTHER" id="PTHR34512:SF30">
    <property type="entry name" value="OUTER MEMBRANE PROTEIN ASSEMBLY FACTOR BAMB"/>
    <property type="match status" value="1"/>
</dbReference>
<dbReference type="SMART" id="SM00564">
    <property type="entry name" value="PQQ"/>
    <property type="match status" value="6"/>
</dbReference>
<sequence length="369" mass="41658">MKIIIVMIMLLYSNYTMASERISLVDKKLSQGYVAPILTENRVILPDKHGTLYSFDIDNPRVINWKLYLSSRKKIGNMSLSSYKENVFFVVDNILHTIDAKTGEIQWEKELRAPARGKAIVINNKLVVLTIDNYLHAFDIKDGSPIWAYQNGINEVRGLYSISPAVSNDKIMAPFSNGELIAFNEEGKKLWSQKLATNLLDTQLTDVTTTPRVHDNILIAMSNSYIYSIDVNSGNILWSRPLQVKSISNIESYYSPLIPAEKQKEGGRIFMVTKDNKVIGIDIQSGKTVWTSDFIENVQLFVPIMYAHTLWVTSNKGSIFVFPGSESTGRVIKIPGNVFHAPVFTHGKIYVTTEGNGVYSLENRFVLYD</sequence>
<dbReference type="PANTHER" id="PTHR34512">
    <property type="entry name" value="CELL SURFACE PROTEIN"/>
    <property type="match status" value="1"/>
</dbReference>
<name>A0A3B0IWX0_9RICK</name>
<dbReference type="AlphaFoldDB" id="A0A3B0IWX0"/>
<dbReference type="InterPro" id="IPR002372">
    <property type="entry name" value="PQQ_rpt_dom"/>
</dbReference>
<dbReference type="Pfam" id="PF13360">
    <property type="entry name" value="PQQ_2"/>
    <property type="match status" value="1"/>
</dbReference>
<evidence type="ECO:0000313" key="2">
    <source>
        <dbReference type="EMBL" id="SPP33907.1"/>
    </source>
</evidence>
<dbReference type="EMBL" id="OUNF01000126">
    <property type="protein sequence ID" value="SPP33907.1"/>
    <property type="molecule type" value="Genomic_DNA"/>
</dbReference>
<organism evidence="2">
    <name type="scientific">Wolbachia endosymbiont of Aleurodicus floccissimus</name>
    <dbReference type="NCBI Taxonomy" id="2152762"/>
    <lineage>
        <taxon>Bacteria</taxon>
        <taxon>Pseudomonadati</taxon>
        <taxon>Pseudomonadota</taxon>
        <taxon>Alphaproteobacteria</taxon>
        <taxon>Rickettsiales</taxon>
        <taxon>Anaplasmataceae</taxon>
        <taxon>Wolbachieae</taxon>
        <taxon>Wolbachia</taxon>
    </lineage>
</organism>
<reference evidence="2" key="1">
    <citation type="submission" date="2018-04" db="EMBL/GenBank/DDBJ databases">
        <authorList>
            <person name="Go L.Y."/>
            <person name="Mitchell J.A."/>
        </authorList>
    </citation>
    <scope>NUCLEOTIDE SEQUENCE</scope>
    <source>
        <strain evidence="2">WBAF</strain>
    </source>
</reference>
<proteinExistence type="predicted"/>
<dbReference type="SUPFAM" id="SSF50998">
    <property type="entry name" value="Quinoprotein alcohol dehydrogenase-like"/>
    <property type="match status" value="1"/>
</dbReference>
<dbReference type="InterPro" id="IPR018391">
    <property type="entry name" value="PQQ_b-propeller_rpt"/>
</dbReference>
<dbReference type="Gene3D" id="2.130.10.10">
    <property type="entry name" value="YVTN repeat-like/Quinoprotein amine dehydrogenase"/>
    <property type="match status" value="1"/>
</dbReference>
<gene>
    <name evidence="2" type="primary">bamB</name>
    <name evidence="2" type="ORF">WBAF_0475</name>
</gene>
<feature type="domain" description="Pyrrolo-quinoline quinone repeat" evidence="1">
    <location>
        <begin position="79"/>
        <end position="291"/>
    </location>
</feature>
<evidence type="ECO:0000259" key="1">
    <source>
        <dbReference type="Pfam" id="PF13360"/>
    </source>
</evidence>
<dbReference type="InterPro" id="IPR011047">
    <property type="entry name" value="Quinoprotein_ADH-like_sf"/>
</dbReference>
<dbReference type="InterPro" id="IPR015943">
    <property type="entry name" value="WD40/YVTN_repeat-like_dom_sf"/>
</dbReference>